<gene>
    <name evidence="2" type="ORF">AFUS01_LOCUS1148</name>
</gene>
<dbReference type="AlphaFoldDB" id="A0A8J2NRH3"/>
<proteinExistence type="predicted"/>
<name>A0A8J2NRH3_9HEXA</name>
<evidence type="ECO:0000313" key="2">
    <source>
        <dbReference type="EMBL" id="CAG7659323.1"/>
    </source>
</evidence>
<feature type="compositionally biased region" description="Low complexity" evidence="1">
    <location>
        <begin position="38"/>
        <end position="56"/>
    </location>
</feature>
<keyword evidence="3" id="KW-1185">Reference proteome</keyword>
<sequence length="70" mass="7375">QEESGNVLTILETADEEGPENGLDVKQGLFSKDRDFRTPSSTSSSSAASSSSSSRPGSLLIPDHIPIIVE</sequence>
<organism evidence="2 3">
    <name type="scientific">Allacma fusca</name>
    <dbReference type="NCBI Taxonomy" id="39272"/>
    <lineage>
        <taxon>Eukaryota</taxon>
        <taxon>Metazoa</taxon>
        <taxon>Ecdysozoa</taxon>
        <taxon>Arthropoda</taxon>
        <taxon>Hexapoda</taxon>
        <taxon>Collembola</taxon>
        <taxon>Symphypleona</taxon>
        <taxon>Sminthuridae</taxon>
        <taxon>Allacma</taxon>
    </lineage>
</organism>
<dbReference type="Proteomes" id="UP000708208">
    <property type="component" value="Unassembled WGS sequence"/>
</dbReference>
<evidence type="ECO:0000313" key="3">
    <source>
        <dbReference type="Proteomes" id="UP000708208"/>
    </source>
</evidence>
<accession>A0A8J2NRH3</accession>
<feature type="non-terminal residue" evidence="2">
    <location>
        <position position="1"/>
    </location>
</feature>
<comment type="caution">
    <text evidence="2">The sequence shown here is derived from an EMBL/GenBank/DDBJ whole genome shotgun (WGS) entry which is preliminary data.</text>
</comment>
<feature type="region of interest" description="Disordered" evidence="1">
    <location>
        <begin position="1"/>
        <end position="70"/>
    </location>
</feature>
<protein>
    <submittedName>
        <fullName evidence="2">Uncharacterized protein</fullName>
    </submittedName>
</protein>
<evidence type="ECO:0000256" key="1">
    <source>
        <dbReference type="SAM" id="MobiDB-lite"/>
    </source>
</evidence>
<reference evidence="2" key="1">
    <citation type="submission" date="2021-06" db="EMBL/GenBank/DDBJ databases">
        <authorList>
            <person name="Hodson N. C."/>
            <person name="Mongue J. A."/>
            <person name="Jaron S. K."/>
        </authorList>
    </citation>
    <scope>NUCLEOTIDE SEQUENCE</scope>
</reference>
<dbReference type="EMBL" id="CAJVCH010006439">
    <property type="protein sequence ID" value="CAG7659323.1"/>
    <property type="molecule type" value="Genomic_DNA"/>
</dbReference>